<dbReference type="GO" id="GO:0016787">
    <property type="term" value="F:hydrolase activity"/>
    <property type="evidence" value="ECO:0007669"/>
    <property type="project" value="UniProtKB-KW"/>
</dbReference>
<organism evidence="6 7">
    <name type="scientific">Fusarium solani</name>
    <name type="common">Filamentous fungus</name>
    <dbReference type="NCBI Taxonomy" id="169388"/>
    <lineage>
        <taxon>Eukaryota</taxon>
        <taxon>Fungi</taxon>
        <taxon>Dikarya</taxon>
        <taxon>Ascomycota</taxon>
        <taxon>Pezizomycotina</taxon>
        <taxon>Sordariomycetes</taxon>
        <taxon>Hypocreomycetidae</taxon>
        <taxon>Hypocreales</taxon>
        <taxon>Nectriaceae</taxon>
        <taxon>Fusarium</taxon>
        <taxon>Fusarium solani species complex</taxon>
    </lineage>
</organism>
<sequence>MRSILCLAVASLAAATTVPLPWTALNTHGLTWTRCSFQLPPNIECATMEVPLDYTDPLSSQTVLMDIVRYAALRPPVRGSIIINFGRLGAMNIVKMMKGYRRLAMVTDRHWDLVTWNVRGTGRSIPFDCSNPKVPGSAPPRRGRNNAHLNKTWAQEWEEGSKLADDCHLHFPVYGTMLGTAFQARDLMQLVDALQEDGMLRYWGFSAGSILGATAAAMFPDRVDKVLLDGVRNVHEYYHSFGDPNLLDNLDNTFHAFLKGCVASPHNCALARAYRTVDNIKFLIRELYKELDVTQKEINGVIFDSHRFQAYLHRSLYYPKNYTTLATTLDRLVTGDMEALKDVELATREWLRRSDITFGVRCGDNTKRTGTLLDFEPIMDELRGKTEWFPRLPENIMEATCVQWPFQARELYDGDFNVTTRNPVLMIGNEWDPVTPWQGAQNLSESFTNSAALKYKAFGHTSVAQNSDCVWNVINKYFTTGEIPSPGTICEPNEPIFSNMTDLGRVFGLDAKAGIDKLWKVRETLGYCDFY</sequence>
<dbReference type="InterPro" id="IPR029058">
    <property type="entry name" value="AB_hydrolase_fold"/>
</dbReference>
<feature type="domain" description="Peptidase S33 tripeptidyl aminopeptidase-like C-terminal" evidence="5">
    <location>
        <begin position="398"/>
        <end position="490"/>
    </location>
</feature>
<evidence type="ECO:0000313" key="6">
    <source>
        <dbReference type="EMBL" id="KAH7271890.1"/>
    </source>
</evidence>
<evidence type="ECO:0000256" key="2">
    <source>
        <dbReference type="ARBA" id="ARBA00022801"/>
    </source>
</evidence>
<feature type="chain" id="PRO_5040294743" evidence="3">
    <location>
        <begin position="16"/>
        <end position="531"/>
    </location>
</feature>
<dbReference type="InterPro" id="IPR051601">
    <property type="entry name" value="Serine_prot/Carboxylest_S33"/>
</dbReference>
<dbReference type="Pfam" id="PF00561">
    <property type="entry name" value="Abhydrolase_1"/>
    <property type="match status" value="1"/>
</dbReference>
<keyword evidence="3" id="KW-0732">Signal</keyword>
<dbReference type="Proteomes" id="UP000736672">
    <property type="component" value="Unassembled WGS sequence"/>
</dbReference>
<dbReference type="InterPro" id="IPR013595">
    <property type="entry name" value="Pept_S33_TAP-like_C"/>
</dbReference>
<reference evidence="6" key="1">
    <citation type="journal article" date="2021" name="Nat. Commun.">
        <title>Genetic determinants of endophytism in the Arabidopsis root mycobiome.</title>
        <authorList>
            <person name="Mesny F."/>
            <person name="Miyauchi S."/>
            <person name="Thiergart T."/>
            <person name="Pickel B."/>
            <person name="Atanasova L."/>
            <person name="Karlsson M."/>
            <person name="Huettel B."/>
            <person name="Barry K.W."/>
            <person name="Haridas S."/>
            <person name="Chen C."/>
            <person name="Bauer D."/>
            <person name="Andreopoulos W."/>
            <person name="Pangilinan J."/>
            <person name="LaButti K."/>
            <person name="Riley R."/>
            <person name="Lipzen A."/>
            <person name="Clum A."/>
            <person name="Drula E."/>
            <person name="Henrissat B."/>
            <person name="Kohler A."/>
            <person name="Grigoriev I.V."/>
            <person name="Martin F.M."/>
            <person name="Hacquard S."/>
        </authorList>
    </citation>
    <scope>NUCLEOTIDE SEQUENCE</scope>
    <source>
        <strain evidence="6">FSSC 5 MPI-SDFR-AT-0091</strain>
    </source>
</reference>
<comment type="caution">
    <text evidence="6">The sequence shown here is derived from an EMBL/GenBank/DDBJ whole genome shotgun (WGS) entry which is preliminary data.</text>
</comment>
<dbReference type="EMBL" id="JAGTJS010000004">
    <property type="protein sequence ID" value="KAH7271890.1"/>
    <property type="molecule type" value="Genomic_DNA"/>
</dbReference>
<evidence type="ECO:0000259" key="5">
    <source>
        <dbReference type="Pfam" id="PF08386"/>
    </source>
</evidence>
<keyword evidence="2" id="KW-0378">Hydrolase</keyword>
<dbReference type="OrthoDB" id="425534at2759"/>
<evidence type="ECO:0000313" key="7">
    <source>
        <dbReference type="Proteomes" id="UP000736672"/>
    </source>
</evidence>
<dbReference type="AlphaFoldDB" id="A0A9P9KZQ9"/>
<dbReference type="Gene3D" id="3.40.50.1820">
    <property type="entry name" value="alpha/beta hydrolase"/>
    <property type="match status" value="1"/>
</dbReference>
<dbReference type="PANTHER" id="PTHR43248">
    <property type="entry name" value="2-SUCCINYL-6-HYDROXY-2,4-CYCLOHEXADIENE-1-CARBOXYLATE SYNTHASE"/>
    <property type="match status" value="1"/>
</dbReference>
<feature type="domain" description="AB hydrolase-1" evidence="4">
    <location>
        <begin position="107"/>
        <end position="235"/>
    </location>
</feature>
<protein>
    <submittedName>
        <fullName evidence="6">TAP-like protein-domain-containing protein</fullName>
    </submittedName>
</protein>
<dbReference type="InterPro" id="IPR000073">
    <property type="entry name" value="AB_hydrolase_1"/>
</dbReference>
<evidence type="ECO:0000256" key="3">
    <source>
        <dbReference type="SAM" id="SignalP"/>
    </source>
</evidence>
<dbReference type="Pfam" id="PF08386">
    <property type="entry name" value="Abhydrolase_4"/>
    <property type="match status" value="1"/>
</dbReference>
<keyword evidence="7" id="KW-1185">Reference proteome</keyword>
<name>A0A9P9KZQ9_FUSSL</name>
<comment type="similarity">
    <text evidence="1">Belongs to the peptidase S33 family.</text>
</comment>
<dbReference type="SUPFAM" id="SSF53474">
    <property type="entry name" value="alpha/beta-Hydrolases"/>
    <property type="match status" value="1"/>
</dbReference>
<evidence type="ECO:0000256" key="1">
    <source>
        <dbReference type="ARBA" id="ARBA00010088"/>
    </source>
</evidence>
<feature type="signal peptide" evidence="3">
    <location>
        <begin position="1"/>
        <end position="15"/>
    </location>
</feature>
<gene>
    <name evidence="6" type="ORF">B0J15DRAFT_544752</name>
</gene>
<accession>A0A9P9KZQ9</accession>
<proteinExistence type="inferred from homology"/>
<dbReference type="PANTHER" id="PTHR43248:SF25">
    <property type="entry name" value="AB HYDROLASE-1 DOMAIN-CONTAINING PROTEIN-RELATED"/>
    <property type="match status" value="1"/>
</dbReference>
<evidence type="ECO:0000259" key="4">
    <source>
        <dbReference type="Pfam" id="PF00561"/>
    </source>
</evidence>